<dbReference type="Pfam" id="PF00664">
    <property type="entry name" value="ABC_membrane"/>
    <property type="match status" value="2"/>
</dbReference>
<feature type="domain" description="ABC transmembrane type-1" evidence="10">
    <location>
        <begin position="42"/>
        <end position="333"/>
    </location>
</feature>
<evidence type="ECO:0000259" key="9">
    <source>
        <dbReference type="PROSITE" id="PS50893"/>
    </source>
</evidence>
<keyword evidence="7 8" id="KW-0472">Membrane</keyword>
<dbReference type="CDD" id="cd18578">
    <property type="entry name" value="ABC_6TM_Pgp_ABCB1_D2_like"/>
    <property type="match status" value="1"/>
</dbReference>
<dbReference type="GO" id="GO:0016887">
    <property type="term" value="F:ATP hydrolysis activity"/>
    <property type="evidence" value="ECO:0007669"/>
    <property type="project" value="InterPro"/>
</dbReference>
<name>A0A8H3ID30_9LECA</name>
<dbReference type="Proteomes" id="UP000664169">
    <property type="component" value="Unassembled WGS sequence"/>
</dbReference>
<dbReference type="InterPro" id="IPR011527">
    <property type="entry name" value="ABC1_TM_dom"/>
</dbReference>
<dbReference type="InterPro" id="IPR027417">
    <property type="entry name" value="P-loop_NTPase"/>
</dbReference>
<comment type="caution">
    <text evidence="11">The sequence shown here is derived from an EMBL/GenBank/DDBJ whole genome shotgun (WGS) entry which is preliminary data.</text>
</comment>
<dbReference type="SUPFAM" id="SSF52540">
    <property type="entry name" value="P-loop containing nucleoside triphosphate hydrolases"/>
    <property type="match status" value="2"/>
</dbReference>
<protein>
    <submittedName>
        <fullName evidence="11">Uncharacterized protein</fullName>
    </submittedName>
</protein>
<dbReference type="PROSITE" id="PS50929">
    <property type="entry name" value="ABC_TM1F"/>
    <property type="match status" value="2"/>
</dbReference>
<evidence type="ECO:0000256" key="4">
    <source>
        <dbReference type="ARBA" id="ARBA00022741"/>
    </source>
</evidence>
<dbReference type="PANTHER" id="PTHR43394">
    <property type="entry name" value="ATP-DEPENDENT PERMEASE MDL1, MITOCHONDRIAL"/>
    <property type="match status" value="1"/>
</dbReference>
<dbReference type="InterPro" id="IPR003593">
    <property type="entry name" value="AAA+_ATPase"/>
</dbReference>
<evidence type="ECO:0000313" key="11">
    <source>
        <dbReference type="EMBL" id="CAF9916315.1"/>
    </source>
</evidence>
<evidence type="ECO:0000313" key="12">
    <source>
        <dbReference type="Proteomes" id="UP000664169"/>
    </source>
</evidence>
<evidence type="ECO:0000256" key="8">
    <source>
        <dbReference type="SAM" id="Phobius"/>
    </source>
</evidence>
<keyword evidence="3 8" id="KW-0812">Transmembrane</keyword>
<feature type="transmembrane region" description="Helical" evidence="8">
    <location>
        <begin position="190"/>
        <end position="208"/>
    </location>
</feature>
<dbReference type="FunFam" id="3.40.50.300:FF:000604">
    <property type="entry name" value="ABC transporter B family member 28"/>
    <property type="match status" value="1"/>
</dbReference>
<evidence type="ECO:0000256" key="5">
    <source>
        <dbReference type="ARBA" id="ARBA00022840"/>
    </source>
</evidence>
<feature type="transmembrane region" description="Helical" evidence="8">
    <location>
        <begin position="37"/>
        <end position="61"/>
    </location>
</feature>
<reference evidence="11" key="1">
    <citation type="submission" date="2021-03" db="EMBL/GenBank/DDBJ databases">
        <authorList>
            <person name="Tagirdzhanova G."/>
        </authorList>
    </citation>
    <scope>NUCLEOTIDE SEQUENCE</scope>
</reference>
<evidence type="ECO:0000256" key="1">
    <source>
        <dbReference type="ARBA" id="ARBA00004141"/>
    </source>
</evidence>
<sequence length="1314" mass="144422">MAPTTTRDGHGKGELLSQKSPRSTWRSLFHFVTKSHYVVLTAALVFAVLSSIVMPVFAYLLGRCFNTFTNHGAAKMSKEEFLGSVAQQALYMAVLGFVNLGLSAFFMFFWLLFGEIQIATTCRRLYSCMLSKEMEWFDMQKSGISALLPRIQSQLYELRSAISQPLGFLCQYSCTILVAIGLAFYSAWDLTLVVIASAPVGAIVLMLLSRRIQPHIKRQAMHLEASTKCAAAAIHAVATVQCANGQEFELRQYAESIERARTEYNSQAGLNAIQFGFTRFLTLAIFVQGFWYGSHLVSNGIRDPAQILTAFWSCLIATQTFEGLLQHTLVLEKGCIAGEMLNSILASNNDTRVANRVGVTPDHCEGDIQFEKVSFAYHSSPKVPVLDEVTMFFAARETTFIVGKSGSGKSTLSNLLLGFYSASGKLTLDGRPFNSLDRSWLRNNVTVMQQQSILFNESILRNIAFGVRDFESVAPRDVEECIYSAALSDTILSFPAGIHTIVGPGGSLMSGGQKQRIAFARAKLRDTPVLIFDEATSALDREAADIIMQSIRQWRRNKTTIIITHDLSQVLEDDYVYVMDCGRIVQEGYKATLEKANDQRFRELKGPQGQFFKPLPKIPVQSASQQTSYGSSVKTASESSSSHALSSIGIARSRYRGTMTNAWATSEAARRSSGQIGFPLIRGRESKRLPAQFSGQVSFVPTQPETIQLAQISPLELAPDHPVTGLRKEITDNEAQVDCGIIEKHLSRNGQPLSLCKILFIVWPNLGRRQRGYLVLGLFAAIGHAIATPIFSWVFSKLIGTYANNIPDRSHASLQWSLAVLLVAVCDGILSFCMHYLLETTGQSWVDNLREKAYKQIMNQPRSWFDREGQNSQKLVDCLNKNGEEMKNLLGRFLGLFTVAIIMMIVAVGWSLVLCWKLTLVCLACGPLIYTLTGLFDSVNGRWESKCNSVAQSVSESFAETFGNIFTVRALTLENYFHGKNTRLVRQATIAGVRRAMYSGILFGTSDTAILLVIGTLLFWYSSQLIAYQSVSVQTILTVLSMLLFALTSIISTITFLPQLKASQDMANQLLILVNLKDQTLQDYTRSRKPFKLERNITVSNLNFAYPSRPLQVALKDVSLVIPLESSTAIIGPSGSGKSTLISLLLGLYTTVPATAIRIASWPLSEINTSTLRDFIALSPQDPPIFPTSIKANIAYALPEISGLASMDNIIRAATLAGLHPFISSLPEGYSTLVGEGGSLLSGGQTARLGLARAICRRPRILILDEPTAALDGLGRTELIAVIKKLVQGGVTVVVATHDSALQNGCQHVIELTS</sequence>
<gene>
    <name evidence="11" type="ORF">GOMPHAMPRED_000955</name>
</gene>
<dbReference type="SMART" id="SM00382">
    <property type="entry name" value="AAA"/>
    <property type="match status" value="2"/>
</dbReference>
<dbReference type="InterPro" id="IPR003439">
    <property type="entry name" value="ABC_transporter-like_ATP-bd"/>
</dbReference>
<dbReference type="EMBL" id="CAJPDQ010000011">
    <property type="protein sequence ID" value="CAF9916315.1"/>
    <property type="molecule type" value="Genomic_DNA"/>
</dbReference>
<dbReference type="Pfam" id="PF00005">
    <property type="entry name" value="ABC_tran"/>
    <property type="match status" value="2"/>
</dbReference>
<organism evidence="11 12">
    <name type="scientific">Gomphillus americanus</name>
    <dbReference type="NCBI Taxonomy" id="1940652"/>
    <lineage>
        <taxon>Eukaryota</taxon>
        <taxon>Fungi</taxon>
        <taxon>Dikarya</taxon>
        <taxon>Ascomycota</taxon>
        <taxon>Pezizomycotina</taxon>
        <taxon>Lecanoromycetes</taxon>
        <taxon>OSLEUM clade</taxon>
        <taxon>Ostropomycetidae</taxon>
        <taxon>Ostropales</taxon>
        <taxon>Graphidaceae</taxon>
        <taxon>Gomphilloideae</taxon>
        <taxon>Gomphillus</taxon>
    </lineage>
</organism>
<feature type="transmembrane region" description="Helical" evidence="8">
    <location>
        <begin position="889"/>
        <end position="912"/>
    </location>
</feature>
<dbReference type="GO" id="GO:0090374">
    <property type="term" value="P:oligopeptide export from mitochondrion"/>
    <property type="evidence" value="ECO:0007669"/>
    <property type="project" value="TreeGrafter"/>
</dbReference>
<dbReference type="Gene3D" id="3.40.50.300">
    <property type="entry name" value="P-loop containing nucleotide triphosphate hydrolases"/>
    <property type="match status" value="2"/>
</dbReference>
<comment type="subcellular location">
    <subcellularLocation>
        <location evidence="1">Membrane</location>
        <topology evidence="1">Multi-pass membrane protein</topology>
    </subcellularLocation>
</comment>
<dbReference type="InterPro" id="IPR036640">
    <property type="entry name" value="ABC1_TM_sf"/>
</dbReference>
<feature type="domain" description="ABC transporter" evidence="9">
    <location>
        <begin position="1097"/>
        <end position="1314"/>
    </location>
</feature>
<proteinExistence type="predicted"/>
<keyword evidence="4" id="KW-0547">Nucleotide-binding</keyword>
<keyword evidence="5" id="KW-0067">ATP-binding</keyword>
<dbReference type="PROSITE" id="PS50893">
    <property type="entry name" value="ABC_TRANSPORTER_2"/>
    <property type="match status" value="2"/>
</dbReference>
<feature type="transmembrane region" description="Helical" evidence="8">
    <location>
        <begin position="773"/>
        <end position="796"/>
    </location>
</feature>
<feature type="transmembrane region" description="Helical" evidence="8">
    <location>
        <begin position="816"/>
        <end position="838"/>
    </location>
</feature>
<feature type="transmembrane region" description="Helical" evidence="8">
    <location>
        <begin position="89"/>
        <end position="113"/>
    </location>
</feature>
<evidence type="ECO:0000256" key="2">
    <source>
        <dbReference type="ARBA" id="ARBA00022448"/>
    </source>
</evidence>
<dbReference type="PANTHER" id="PTHR43394:SF15">
    <property type="entry name" value="ALPHA-FACTOR-TRANSPORTING ATPASE"/>
    <property type="match status" value="1"/>
</dbReference>
<dbReference type="OrthoDB" id="6500128at2759"/>
<evidence type="ECO:0000256" key="3">
    <source>
        <dbReference type="ARBA" id="ARBA00022692"/>
    </source>
</evidence>
<keyword evidence="12" id="KW-1185">Reference proteome</keyword>
<accession>A0A8H3ID30</accession>
<keyword evidence="6 8" id="KW-1133">Transmembrane helix</keyword>
<feature type="transmembrane region" description="Helical" evidence="8">
    <location>
        <begin position="166"/>
        <end position="184"/>
    </location>
</feature>
<feature type="domain" description="ABC transporter" evidence="9">
    <location>
        <begin position="368"/>
        <end position="606"/>
    </location>
</feature>
<dbReference type="GO" id="GO:0005524">
    <property type="term" value="F:ATP binding"/>
    <property type="evidence" value="ECO:0007669"/>
    <property type="project" value="UniProtKB-KW"/>
</dbReference>
<feature type="transmembrane region" description="Helical" evidence="8">
    <location>
        <begin position="996"/>
        <end position="1021"/>
    </location>
</feature>
<evidence type="ECO:0000256" key="6">
    <source>
        <dbReference type="ARBA" id="ARBA00022989"/>
    </source>
</evidence>
<feature type="domain" description="ABC transmembrane type-1" evidence="10">
    <location>
        <begin position="775"/>
        <end position="1062"/>
    </location>
</feature>
<feature type="transmembrane region" description="Helical" evidence="8">
    <location>
        <begin position="1033"/>
        <end position="1057"/>
    </location>
</feature>
<keyword evidence="2" id="KW-0813">Transport</keyword>
<dbReference type="InterPro" id="IPR039421">
    <property type="entry name" value="Type_1_exporter"/>
</dbReference>
<dbReference type="CDD" id="cd18577">
    <property type="entry name" value="ABC_6TM_Pgp_ABCB1_D1_like"/>
    <property type="match status" value="1"/>
</dbReference>
<dbReference type="GO" id="GO:0015421">
    <property type="term" value="F:ABC-type oligopeptide transporter activity"/>
    <property type="evidence" value="ECO:0007669"/>
    <property type="project" value="TreeGrafter"/>
</dbReference>
<dbReference type="Gene3D" id="1.20.1560.10">
    <property type="entry name" value="ABC transporter type 1, transmembrane domain"/>
    <property type="match status" value="2"/>
</dbReference>
<dbReference type="GO" id="GO:0005743">
    <property type="term" value="C:mitochondrial inner membrane"/>
    <property type="evidence" value="ECO:0007669"/>
    <property type="project" value="TreeGrafter"/>
</dbReference>
<dbReference type="SUPFAM" id="SSF90123">
    <property type="entry name" value="ABC transporter transmembrane region"/>
    <property type="match status" value="2"/>
</dbReference>
<evidence type="ECO:0000259" key="10">
    <source>
        <dbReference type="PROSITE" id="PS50929"/>
    </source>
</evidence>
<evidence type="ECO:0000256" key="7">
    <source>
        <dbReference type="ARBA" id="ARBA00023136"/>
    </source>
</evidence>